<organism evidence="2 3">
    <name type="scientific">Pundamilia nyererei</name>
    <dbReference type="NCBI Taxonomy" id="303518"/>
    <lineage>
        <taxon>Eukaryota</taxon>
        <taxon>Metazoa</taxon>
        <taxon>Chordata</taxon>
        <taxon>Craniata</taxon>
        <taxon>Vertebrata</taxon>
        <taxon>Euteleostomi</taxon>
        <taxon>Actinopterygii</taxon>
        <taxon>Neopterygii</taxon>
        <taxon>Teleostei</taxon>
        <taxon>Neoteleostei</taxon>
        <taxon>Acanthomorphata</taxon>
        <taxon>Ovalentaria</taxon>
        <taxon>Cichlomorphae</taxon>
        <taxon>Cichliformes</taxon>
        <taxon>Cichlidae</taxon>
        <taxon>African cichlids</taxon>
        <taxon>Pseudocrenilabrinae</taxon>
        <taxon>Haplochromini</taxon>
        <taxon>Pundamilia</taxon>
    </lineage>
</organism>
<feature type="transmembrane region" description="Helical" evidence="1">
    <location>
        <begin position="86"/>
        <end position="111"/>
    </location>
</feature>
<dbReference type="Proteomes" id="UP000695023">
    <property type="component" value="Unplaced"/>
</dbReference>
<proteinExistence type="predicted"/>
<dbReference type="RefSeq" id="XP_013771462.1">
    <property type="nucleotide sequence ID" value="XM_013916008.1"/>
</dbReference>
<evidence type="ECO:0000256" key="1">
    <source>
        <dbReference type="SAM" id="Phobius"/>
    </source>
</evidence>
<reference evidence="3" key="1">
    <citation type="submission" date="2025-08" db="UniProtKB">
        <authorList>
            <consortium name="RefSeq"/>
        </authorList>
    </citation>
    <scope>IDENTIFICATION</scope>
</reference>
<keyword evidence="1" id="KW-1133">Transmembrane helix</keyword>
<evidence type="ECO:0000313" key="3">
    <source>
        <dbReference type="RefSeq" id="XP_013771462.1"/>
    </source>
</evidence>
<feature type="transmembrane region" description="Helical" evidence="1">
    <location>
        <begin position="151"/>
        <end position="176"/>
    </location>
</feature>
<protein>
    <submittedName>
        <fullName evidence="3">Uncharacterized protein LOC106456545</fullName>
    </submittedName>
</protein>
<feature type="transmembrane region" description="Helical" evidence="1">
    <location>
        <begin position="123"/>
        <end position="144"/>
    </location>
</feature>
<sequence length="237" mass="26241">MRLLFFKPVFEGTFIRANKLVGDGEGQSELVLRLWLPSSRAPPSLPVLFSYIPDKQRYTDLCGIILRPSDCYRSDMASEGARLRRLFAWFDPESVAVLTILLGLFQVLFSAPCAYIDQSLPKLFILPLVLGIVVMAGGSLTMANEKNPSRLLLQGCVCSNVVGLLGTLLAFGLYYYTLHTSPREVTCSDDYNSRGCLPQLLADYSWSVTLLLLLFDTGAVVMHCLLSIAAFKTLKTN</sequence>
<keyword evidence="1" id="KW-0472">Membrane</keyword>
<dbReference type="GeneID" id="106456545"/>
<name>A0A9Y6MC68_9CICH</name>
<accession>A0A9Y6MC68</accession>
<keyword evidence="1" id="KW-0812">Transmembrane</keyword>
<dbReference type="AlphaFoldDB" id="A0A9Y6MC68"/>
<feature type="transmembrane region" description="Helical" evidence="1">
    <location>
        <begin position="208"/>
        <end position="231"/>
    </location>
</feature>
<gene>
    <name evidence="3" type="primary">LOC106456545</name>
</gene>
<keyword evidence="2" id="KW-1185">Reference proteome</keyword>
<evidence type="ECO:0000313" key="2">
    <source>
        <dbReference type="Proteomes" id="UP000695023"/>
    </source>
</evidence>